<evidence type="ECO:0000313" key="7">
    <source>
        <dbReference type="EMBL" id="BCO27727.1"/>
    </source>
</evidence>
<dbReference type="EMBL" id="AP024238">
    <property type="protein sequence ID" value="BCO27727.1"/>
    <property type="molecule type" value="Genomic_DNA"/>
</dbReference>
<protein>
    <submittedName>
        <fullName evidence="7">Chloronitrobenzene nitroreductase</fullName>
    </submittedName>
</protein>
<feature type="domain" description="Nitroreductase" evidence="6">
    <location>
        <begin position="36"/>
        <end position="134"/>
    </location>
</feature>
<sequence length="159" mass="17520">MEAWQHEVQEVEDYAYGPRPLPMTMRRRQVATAQALYGALGIAREDRLGRDAQFERNFHFFDAPVALLVTIHRDFGSGALMDLGMSVYGLMLAAQSHGLATCAIGAIASYPNLVRHSLQLEADCAIVCGLALGYADPTAPVNRTETTRCELNDFFQVIT</sequence>
<name>A0ABM7MNB2_9BURK</name>
<keyword evidence="5" id="KW-0560">Oxidoreductase</keyword>
<dbReference type="Pfam" id="PF00881">
    <property type="entry name" value="Nitroreductase"/>
    <property type="match status" value="1"/>
</dbReference>
<comment type="cofactor">
    <cofactor evidence="1">
        <name>FMN</name>
        <dbReference type="ChEBI" id="CHEBI:58210"/>
    </cofactor>
</comment>
<dbReference type="SUPFAM" id="SSF55469">
    <property type="entry name" value="FMN-dependent nitroreductase-like"/>
    <property type="match status" value="1"/>
</dbReference>
<keyword evidence="8" id="KW-1185">Reference proteome</keyword>
<evidence type="ECO:0000256" key="3">
    <source>
        <dbReference type="ARBA" id="ARBA00022630"/>
    </source>
</evidence>
<dbReference type="Gene3D" id="3.40.109.10">
    <property type="entry name" value="NADH Oxidase"/>
    <property type="match status" value="1"/>
</dbReference>
<reference evidence="7 8" key="1">
    <citation type="journal article" date="2021" name="Microbiol. Spectr.">
        <title>A Single Bacterium Capable of Oxidation and Reduction of Iron at Circumneutral pH.</title>
        <authorList>
            <person name="Kato S."/>
            <person name="Ohkuma M."/>
        </authorList>
    </citation>
    <scope>NUCLEOTIDE SEQUENCE [LARGE SCALE GENOMIC DNA]</scope>
    <source>
        <strain evidence="7 8">MIZ03</strain>
    </source>
</reference>
<organism evidence="7 8">
    <name type="scientific">Rhodoferax lithotrophicus</name>
    <dbReference type="NCBI Taxonomy" id="2798804"/>
    <lineage>
        <taxon>Bacteria</taxon>
        <taxon>Pseudomonadati</taxon>
        <taxon>Pseudomonadota</taxon>
        <taxon>Betaproteobacteria</taxon>
        <taxon>Burkholderiales</taxon>
        <taxon>Comamonadaceae</taxon>
        <taxon>Rhodoferax</taxon>
    </lineage>
</organism>
<proteinExistence type="inferred from homology"/>
<accession>A0ABM7MNB2</accession>
<dbReference type="InterPro" id="IPR029479">
    <property type="entry name" value="Nitroreductase"/>
</dbReference>
<evidence type="ECO:0000256" key="1">
    <source>
        <dbReference type="ARBA" id="ARBA00001917"/>
    </source>
</evidence>
<evidence type="ECO:0000256" key="4">
    <source>
        <dbReference type="ARBA" id="ARBA00022643"/>
    </source>
</evidence>
<comment type="similarity">
    <text evidence="2">Belongs to the nitroreductase family.</text>
</comment>
<dbReference type="Proteomes" id="UP000824366">
    <property type="component" value="Chromosome"/>
</dbReference>
<evidence type="ECO:0000256" key="5">
    <source>
        <dbReference type="ARBA" id="ARBA00023002"/>
    </source>
</evidence>
<dbReference type="PANTHER" id="PTHR43673">
    <property type="entry name" value="NAD(P)H NITROREDUCTASE YDGI-RELATED"/>
    <property type="match status" value="1"/>
</dbReference>
<evidence type="ECO:0000313" key="8">
    <source>
        <dbReference type="Proteomes" id="UP000824366"/>
    </source>
</evidence>
<evidence type="ECO:0000259" key="6">
    <source>
        <dbReference type="Pfam" id="PF00881"/>
    </source>
</evidence>
<keyword evidence="4" id="KW-0288">FMN</keyword>
<dbReference type="PANTHER" id="PTHR43673:SF2">
    <property type="entry name" value="NITROREDUCTASE"/>
    <property type="match status" value="1"/>
</dbReference>
<dbReference type="InterPro" id="IPR000415">
    <property type="entry name" value="Nitroreductase-like"/>
</dbReference>
<gene>
    <name evidence="7" type="ORF">MIZ03_2616</name>
</gene>
<keyword evidence="3" id="KW-0285">Flavoprotein</keyword>
<evidence type="ECO:0000256" key="2">
    <source>
        <dbReference type="ARBA" id="ARBA00007118"/>
    </source>
</evidence>